<dbReference type="eggNOG" id="ENOG502SNT8">
    <property type="taxonomic scope" value="Eukaryota"/>
</dbReference>
<proteinExistence type="predicted"/>
<feature type="compositionally biased region" description="Polar residues" evidence="1">
    <location>
        <begin position="23"/>
        <end position="44"/>
    </location>
</feature>
<dbReference type="AlphaFoldDB" id="S8F2Q9"/>
<sequence length="661" mass="74368">MQCLHLCLPELSDEPGVSDEHAAQSQPETNGPKRTQTQRQQRSLASAPYSKSRASGRPGGHDPAPNGQQQVPVTLWPLCPRRGVDWVASRNQPQVAWQLMMKPHEVVRTSVANFLFTLTVHNMRDNTLLSARSILRSQEQLEEYGDENLFQLARACQGMNHHKKSFDFQFCLALMRLSFKCASLSNWADVNIAALWRNHLANEQDPPSYRNLREWYARGTKLARLAEGGSVYMLLWLAYADLRAPIVEADGNLAMDIANILRCPDPDSPVGKLVRENVIPTIAYMCEDCPIQLGHILPTAILRALHIAPDTLCCDLDTSDRLFGTLPSNSFRSLPRSADTWESVNNIIQEQPRSISTPLTPLTELSELDPSLRQPTPQPVVVSIWYQTPQAQQNSTGVTVTLVAGFDPLQLHNQRFEPPRSREENVRWTENQRRLAQAATVPTSIEELRTLLQGMYVDGVRPGESRYVRIEPSLFEDVLTIQSSRSSLLACVCKSMPRDMRQDLAERLSACFEPGALQSLDTAKSGGEHVFQALHFSWYNRHCTKGYDAPADAQPLTLRRTNRSKTNYHQLIPYPSKDMIDPRGKHSIYQSVKNILAPIFEFLDSKLQELLPETYERLDAYARILPGNEQPVGEQTLIWAKNNGKNGGKNTVGCVSYESPL</sequence>
<evidence type="ECO:0000313" key="3">
    <source>
        <dbReference type="Proteomes" id="UP000015241"/>
    </source>
</evidence>
<name>S8F2Q9_FOMSC</name>
<feature type="region of interest" description="Disordered" evidence="1">
    <location>
        <begin position="1"/>
        <end position="71"/>
    </location>
</feature>
<dbReference type="Proteomes" id="UP000015241">
    <property type="component" value="Unassembled WGS sequence"/>
</dbReference>
<keyword evidence="3" id="KW-1185">Reference proteome</keyword>
<evidence type="ECO:0000313" key="2">
    <source>
        <dbReference type="EMBL" id="EPS93189.1"/>
    </source>
</evidence>
<protein>
    <submittedName>
        <fullName evidence="2">Uncharacterized protein</fullName>
    </submittedName>
</protein>
<organism evidence="2 3">
    <name type="scientific">Fomitopsis schrenkii</name>
    <name type="common">Brown rot fungus</name>
    <dbReference type="NCBI Taxonomy" id="2126942"/>
    <lineage>
        <taxon>Eukaryota</taxon>
        <taxon>Fungi</taxon>
        <taxon>Dikarya</taxon>
        <taxon>Basidiomycota</taxon>
        <taxon>Agaricomycotina</taxon>
        <taxon>Agaricomycetes</taxon>
        <taxon>Polyporales</taxon>
        <taxon>Fomitopsis</taxon>
    </lineage>
</organism>
<dbReference type="InParanoid" id="S8F2Q9"/>
<dbReference type="STRING" id="743788.S8F2Q9"/>
<dbReference type="OrthoDB" id="2535938at2759"/>
<gene>
    <name evidence="2" type="ORF">FOMPIDRAFT_1136659</name>
</gene>
<reference evidence="2 3" key="1">
    <citation type="journal article" date="2012" name="Science">
        <title>The Paleozoic origin of enzymatic lignin decomposition reconstructed from 31 fungal genomes.</title>
        <authorList>
            <person name="Floudas D."/>
            <person name="Binder M."/>
            <person name="Riley R."/>
            <person name="Barry K."/>
            <person name="Blanchette R.A."/>
            <person name="Henrissat B."/>
            <person name="Martinez A.T."/>
            <person name="Otillar R."/>
            <person name="Spatafora J.W."/>
            <person name="Yadav J.S."/>
            <person name="Aerts A."/>
            <person name="Benoit I."/>
            <person name="Boyd A."/>
            <person name="Carlson A."/>
            <person name="Copeland A."/>
            <person name="Coutinho P.M."/>
            <person name="de Vries R.P."/>
            <person name="Ferreira P."/>
            <person name="Findley K."/>
            <person name="Foster B."/>
            <person name="Gaskell J."/>
            <person name="Glotzer D."/>
            <person name="Gorecki P."/>
            <person name="Heitman J."/>
            <person name="Hesse C."/>
            <person name="Hori C."/>
            <person name="Igarashi K."/>
            <person name="Jurgens J.A."/>
            <person name="Kallen N."/>
            <person name="Kersten P."/>
            <person name="Kohler A."/>
            <person name="Kuees U."/>
            <person name="Kumar T.K.A."/>
            <person name="Kuo A."/>
            <person name="LaButti K."/>
            <person name="Larrondo L.F."/>
            <person name="Lindquist E."/>
            <person name="Ling A."/>
            <person name="Lombard V."/>
            <person name="Lucas S."/>
            <person name="Lundell T."/>
            <person name="Martin R."/>
            <person name="McLaughlin D.J."/>
            <person name="Morgenstern I."/>
            <person name="Morin E."/>
            <person name="Murat C."/>
            <person name="Nagy L.G."/>
            <person name="Nolan M."/>
            <person name="Ohm R.A."/>
            <person name="Patyshakuliyeva A."/>
            <person name="Rokas A."/>
            <person name="Ruiz-Duenas F.J."/>
            <person name="Sabat G."/>
            <person name="Salamov A."/>
            <person name="Samejima M."/>
            <person name="Schmutz J."/>
            <person name="Slot J.C."/>
            <person name="St John F."/>
            <person name="Stenlid J."/>
            <person name="Sun H."/>
            <person name="Sun S."/>
            <person name="Syed K."/>
            <person name="Tsang A."/>
            <person name="Wiebenga A."/>
            <person name="Young D."/>
            <person name="Pisabarro A."/>
            <person name="Eastwood D.C."/>
            <person name="Martin F."/>
            <person name="Cullen D."/>
            <person name="Grigoriev I.V."/>
            <person name="Hibbett D.S."/>
        </authorList>
    </citation>
    <scope>NUCLEOTIDE SEQUENCE</scope>
    <source>
        <strain evidence="3">FP-58527</strain>
    </source>
</reference>
<accession>S8F2Q9</accession>
<dbReference type="HOGENOM" id="CLU_027015_0_0_1"/>
<dbReference type="EMBL" id="KE504291">
    <property type="protein sequence ID" value="EPS93189.1"/>
    <property type="molecule type" value="Genomic_DNA"/>
</dbReference>
<evidence type="ECO:0000256" key="1">
    <source>
        <dbReference type="SAM" id="MobiDB-lite"/>
    </source>
</evidence>